<dbReference type="RefSeq" id="WP_061086915.1">
    <property type="nucleotide sequence ID" value="NZ_KQ955857.1"/>
</dbReference>
<evidence type="ECO:0000313" key="6">
    <source>
        <dbReference type="Proteomes" id="UP000070376"/>
    </source>
</evidence>
<dbReference type="Pfam" id="PF02311">
    <property type="entry name" value="AraC_binding"/>
    <property type="match status" value="1"/>
</dbReference>
<feature type="domain" description="HTH araC/xylS-type" evidence="4">
    <location>
        <begin position="172"/>
        <end position="271"/>
    </location>
</feature>
<dbReference type="InterPro" id="IPR037923">
    <property type="entry name" value="HTH-like"/>
</dbReference>
<dbReference type="PROSITE" id="PS01124">
    <property type="entry name" value="HTH_ARAC_FAMILY_2"/>
    <property type="match status" value="1"/>
</dbReference>
<dbReference type="PATRIC" id="fig|1398.22.peg.2209"/>
<dbReference type="PROSITE" id="PS00041">
    <property type="entry name" value="HTH_ARAC_FAMILY_1"/>
    <property type="match status" value="1"/>
</dbReference>
<evidence type="ECO:0000313" key="5">
    <source>
        <dbReference type="EMBL" id="KWZ80828.1"/>
    </source>
</evidence>
<dbReference type="Proteomes" id="UP000070376">
    <property type="component" value="Unassembled WGS sequence"/>
</dbReference>
<reference evidence="6" key="1">
    <citation type="submission" date="2016-01" db="EMBL/GenBank/DDBJ databases">
        <authorList>
            <person name="Mitreva M."/>
            <person name="Pepin K.H."/>
            <person name="Mihindukulasuriya K.A."/>
            <person name="Fulton R."/>
            <person name="Fronick C."/>
            <person name="O'Laughlin M."/>
            <person name="Miner T."/>
            <person name="Herter B."/>
            <person name="Rosa B.A."/>
            <person name="Cordes M."/>
            <person name="Tomlinson C."/>
            <person name="Wollam A."/>
            <person name="Palsikar V.B."/>
            <person name="Mardis E.R."/>
            <person name="Wilson R.K."/>
        </authorList>
    </citation>
    <scope>NUCLEOTIDE SEQUENCE [LARGE SCALE GENOMIC DNA]</scope>
    <source>
        <strain evidence="6">GED7749B</strain>
    </source>
</reference>
<dbReference type="Gene3D" id="2.60.120.280">
    <property type="entry name" value="Regulatory protein AraC"/>
    <property type="match status" value="1"/>
</dbReference>
<dbReference type="AlphaFoldDB" id="A0A133KMX6"/>
<sequence>MNGEKKRYTFLSVGKPLPLFIESVGYNPREEDFARPEGYPYYHWLQTVKGEGVFTYGGQEYLLTPGKGILLTPFTPHSYYANEGDWSTLYITFGGDVTEAIMNSLEINFSSMYIESAELAFSKTIEKILDTVKKDNELSRLDSSEYLYHFLILLKKYNQFRNKGSQNVDRMRSIVQWLETMYSENIGLREIADYAQMSPQYLTSLFKAAFNVSPYAFLINIRIREAKKLLYASSELSLKEVAEAVGFNDTSHFIATFKKIEGITPNKYRHLFNKFLNP</sequence>
<organism evidence="5 6">
    <name type="scientific">Heyndrickxia coagulans</name>
    <name type="common">Weizmannia coagulans</name>
    <dbReference type="NCBI Taxonomy" id="1398"/>
    <lineage>
        <taxon>Bacteria</taxon>
        <taxon>Bacillati</taxon>
        <taxon>Bacillota</taxon>
        <taxon>Bacilli</taxon>
        <taxon>Bacillales</taxon>
        <taxon>Bacillaceae</taxon>
        <taxon>Heyndrickxia</taxon>
    </lineage>
</organism>
<dbReference type="InterPro" id="IPR020449">
    <property type="entry name" value="Tscrpt_reg_AraC-type_HTH"/>
</dbReference>
<dbReference type="SMART" id="SM00342">
    <property type="entry name" value="HTH_ARAC"/>
    <property type="match status" value="1"/>
</dbReference>
<dbReference type="Pfam" id="PF12833">
    <property type="entry name" value="HTH_18"/>
    <property type="match status" value="1"/>
</dbReference>
<proteinExistence type="predicted"/>
<dbReference type="Gene3D" id="1.10.10.60">
    <property type="entry name" value="Homeodomain-like"/>
    <property type="match status" value="2"/>
</dbReference>
<dbReference type="PRINTS" id="PR00032">
    <property type="entry name" value="HTHARAC"/>
</dbReference>
<dbReference type="InterPro" id="IPR018060">
    <property type="entry name" value="HTH_AraC"/>
</dbReference>
<keyword evidence="1" id="KW-0805">Transcription regulation</keyword>
<comment type="caution">
    <text evidence="5">The sequence shown here is derived from an EMBL/GenBank/DDBJ whole genome shotgun (WGS) entry which is preliminary data.</text>
</comment>
<evidence type="ECO:0000259" key="4">
    <source>
        <dbReference type="PROSITE" id="PS01124"/>
    </source>
</evidence>
<keyword evidence="3" id="KW-0804">Transcription</keyword>
<evidence type="ECO:0000256" key="3">
    <source>
        <dbReference type="ARBA" id="ARBA00023163"/>
    </source>
</evidence>
<protein>
    <submittedName>
        <fullName evidence="5">Transcriptional regulator, AraC family</fullName>
    </submittedName>
</protein>
<dbReference type="GO" id="GO:0003700">
    <property type="term" value="F:DNA-binding transcription factor activity"/>
    <property type="evidence" value="ECO:0007669"/>
    <property type="project" value="InterPro"/>
</dbReference>
<gene>
    <name evidence="5" type="ORF">HMPREF3213_02201</name>
</gene>
<dbReference type="InterPro" id="IPR009057">
    <property type="entry name" value="Homeodomain-like_sf"/>
</dbReference>
<dbReference type="PANTHER" id="PTHR43280:SF28">
    <property type="entry name" value="HTH-TYPE TRANSCRIPTIONAL ACTIVATOR RHAS"/>
    <property type="match status" value="1"/>
</dbReference>
<keyword evidence="2" id="KW-0238">DNA-binding</keyword>
<dbReference type="PANTHER" id="PTHR43280">
    <property type="entry name" value="ARAC-FAMILY TRANSCRIPTIONAL REGULATOR"/>
    <property type="match status" value="1"/>
</dbReference>
<dbReference type="SUPFAM" id="SSF46689">
    <property type="entry name" value="Homeodomain-like"/>
    <property type="match status" value="2"/>
</dbReference>
<dbReference type="InterPro" id="IPR003313">
    <property type="entry name" value="AraC-bd"/>
</dbReference>
<evidence type="ECO:0000256" key="2">
    <source>
        <dbReference type="ARBA" id="ARBA00023125"/>
    </source>
</evidence>
<evidence type="ECO:0000256" key="1">
    <source>
        <dbReference type="ARBA" id="ARBA00023015"/>
    </source>
</evidence>
<accession>A0A133KMX6</accession>
<name>A0A133KMX6_HEYCO</name>
<dbReference type="GO" id="GO:0043565">
    <property type="term" value="F:sequence-specific DNA binding"/>
    <property type="evidence" value="ECO:0007669"/>
    <property type="project" value="InterPro"/>
</dbReference>
<dbReference type="EMBL" id="LRPN01000086">
    <property type="protein sequence ID" value="KWZ80828.1"/>
    <property type="molecule type" value="Genomic_DNA"/>
</dbReference>
<dbReference type="InterPro" id="IPR018062">
    <property type="entry name" value="HTH_AraC-typ_CS"/>
</dbReference>
<dbReference type="SUPFAM" id="SSF51215">
    <property type="entry name" value="Regulatory protein AraC"/>
    <property type="match status" value="1"/>
</dbReference>